<dbReference type="GeneTree" id="ENSGT00940000153251"/>
<reference evidence="5 6" key="3">
    <citation type="submission" date="2025-04" db="UniProtKB">
        <authorList>
            <consortium name="RefSeq"/>
        </authorList>
    </citation>
    <scope>IDENTIFICATION</scope>
    <source>
        <strain evidence="5 6">Nigerian</strain>
        <tissue evidence="5 6">Liver and blood</tissue>
    </source>
</reference>
<feature type="coiled-coil region" evidence="1">
    <location>
        <begin position="520"/>
        <end position="547"/>
    </location>
</feature>
<evidence type="ECO:0000313" key="4">
    <source>
        <dbReference type="Proteomes" id="UP000008143"/>
    </source>
</evidence>
<dbReference type="AGR" id="Xenbase:XB-GENE-989899"/>
<dbReference type="GO" id="GO:0060271">
    <property type="term" value="P:cilium assembly"/>
    <property type="evidence" value="ECO:0000318"/>
    <property type="project" value="GO_Central"/>
</dbReference>
<feature type="coiled-coil region" evidence="1">
    <location>
        <begin position="650"/>
        <end position="677"/>
    </location>
</feature>
<evidence type="ECO:0000313" key="5">
    <source>
        <dbReference type="RefSeq" id="XP_031750525.1"/>
    </source>
</evidence>
<feature type="coiled-coil region" evidence="1">
    <location>
        <begin position="83"/>
        <end position="124"/>
    </location>
</feature>
<feature type="coiled-coil region" evidence="1">
    <location>
        <begin position="447"/>
        <end position="481"/>
    </location>
</feature>
<feature type="coiled-coil region" evidence="1">
    <location>
        <begin position="573"/>
        <end position="600"/>
    </location>
</feature>
<dbReference type="RefSeq" id="XP_031750525.1">
    <property type="nucleotide sequence ID" value="XM_031894665.1"/>
</dbReference>
<dbReference type="Ensembl" id="ENSXETT00000097539">
    <property type="protein sequence ID" value="ENSXETP00000096076"/>
    <property type="gene ID" value="ENSXETG00000034430"/>
</dbReference>
<proteinExistence type="predicted"/>
<name>A0A6I8SSI3_XENTR</name>
<dbReference type="GO" id="GO:0005814">
    <property type="term" value="C:centriole"/>
    <property type="evidence" value="ECO:0000318"/>
    <property type="project" value="GO_Central"/>
</dbReference>
<organism evidence="3">
    <name type="scientific">Xenopus tropicalis</name>
    <name type="common">Western clawed frog</name>
    <name type="synonym">Silurana tropicalis</name>
    <dbReference type="NCBI Taxonomy" id="8364"/>
    <lineage>
        <taxon>Eukaryota</taxon>
        <taxon>Metazoa</taxon>
        <taxon>Chordata</taxon>
        <taxon>Craniata</taxon>
        <taxon>Vertebrata</taxon>
        <taxon>Euteleostomi</taxon>
        <taxon>Amphibia</taxon>
        <taxon>Batrachia</taxon>
        <taxon>Anura</taxon>
        <taxon>Pipoidea</taxon>
        <taxon>Pipidae</taxon>
        <taxon>Xenopodinae</taxon>
        <taxon>Xenopus</taxon>
        <taxon>Silurana</taxon>
    </lineage>
</organism>
<feature type="coiled-coil region" evidence="1">
    <location>
        <begin position="20"/>
        <end position="54"/>
    </location>
</feature>
<keyword evidence="1" id="KW-0175">Coiled coil</keyword>
<dbReference type="PANTHER" id="PTHR46725:SF1">
    <property type="entry name" value="COILED-COIL DOMAIN-CONTAINING PROTEIN 57"/>
    <property type="match status" value="1"/>
</dbReference>
<dbReference type="PANTHER" id="PTHR46725">
    <property type="entry name" value="COILED-COIL DOMAIN-CONTAINING PROTEIN 57"/>
    <property type="match status" value="1"/>
</dbReference>
<dbReference type="RefSeq" id="XP_031750526.1">
    <property type="nucleotide sequence ID" value="XM_031894666.1"/>
</dbReference>
<dbReference type="InterPro" id="IPR042481">
    <property type="entry name" value="CCDC57"/>
</dbReference>
<reference evidence="3" key="2">
    <citation type="submission" date="2020-05" db="UniProtKB">
        <authorList>
            <consortium name="Ensembl"/>
        </authorList>
    </citation>
    <scope>IDENTIFICATION</scope>
</reference>
<accession>A0A6I8SSI3</accession>
<reference evidence="3" key="1">
    <citation type="journal article" date="2010" name="Science">
        <title>The genome of the Western clawed frog Xenopus tropicalis.</title>
        <authorList>
            <person name="Hellsten U."/>
            <person name="Harland R.M."/>
            <person name="Gilchrist M.J."/>
            <person name="Hendrix D."/>
            <person name="Jurka J."/>
            <person name="Kapitonov V."/>
            <person name="Ovcharenko I."/>
            <person name="Putnam N.H."/>
            <person name="Shu S."/>
            <person name="Taher L."/>
            <person name="Blitz I.L."/>
            <person name="Blumberg B."/>
            <person name="Dichmann D.S."/>
            <person name="Dubchak I."/>
            <person name="Amaya E."/>
            <person name="Detter J.C."/>
            <person name="Fletcher R."/>
            <person name="Gerhard D.S."/>
            <person name="Goodstein D."/>
            <person name="Graves T."/>
            <person name="Grigoriev I.V."/>
            <person name="Grimwood J."/>
            <person name="Kawashima T."/>
            <person name="Lindquist E."/>
            <person name="Lucas S.M."/>
            <person name="Mead P.E."/>
            <person name="Mitros T."/>
            <person name="Ogino H."/>
            <person name="Ohta Y."/>
            <person name="Poliakov A.V."/>
            <person name="Pollet N."/>
            <person name="Robert J."/>
            <person name="Salamov A."/>
            <person name="Sater A.K."/>
            <person name="Schmutz J."/>
            <person name="Terry A."/>
            <person name="Vize P.D."/>
            <person name="Warren W.C."/>
            <person name="Wells D."/>
            <person name="Wills A."/>
            <person name="Wilson R.K."/>
            <person name="Zimmerman L.B."/>
            <person name="Zorn A.M."/>
            <person name="Grainger R."/>
            <person name="Grammer T."/>
            <person name="Khokha M.K."/>
            <person name="Richardson P.M."/>
            <person name="Rokhsar D.S."/>
        </authorList>
    </citation>
    <scope>NUCLEOTIDE SEQUENCE [LARGE SCALE GENOMIC DNA]</scope>
    <source>
        <strain evidence="3">Nigerian</strain>
    </source>
</reference>
<dbReference type="Proteomes" id="UP000008143">
    <property type="component" value="Chromosome 10"/>
</dbReference>
<dbReference type="KEGG" id="xtr:100487204"/>
<dbReference type="GeneID" id="100487204"/>
<protein>
    <submittedName>
        <fullName evidence="3">Coiled-coil domain containing 57</fullName>
    </submittedName>
    <submittedName>
        <fullName evidence="5 6">Coiled-coil domain-containing protein 57</fullName>
    </submittedName>
</protein>
<dbReference type="GO" id="GO:0005876">
    <property type="term" value="C:spindle microtubule"/>
    <property type="evidence" value="ECO:0000318"/>
    <property type="project" value="GO_Central"/>
</dbReference>
<dbReference type="AlphaFoldDB" id="A0A6I8SSI3"/>
<feature type="coiled-coil region" evidence="1">
    <location>
        <begin position="340"/>
        <end position="423"/>
    </location>
</feature>
<evidence type="ECO:0000313" key="6">
    <source>
        <dbReference type="RefSeq" id="XP_031750526.1"/>
    </source>
</evidence>
<dbReference type="CTD" id="284001"/>
<dbReference type="OrthoDB" id="568502at2759"/>
<sequence>MLPKEEEFSVLLAKKEQEWRELQQLQVQFLEMTLEDTKKELQEQREKFASLKKDFTHNLKVLGERDQELEQFEMMFSQLKVVESEKQARISDLRVQIEKLQQQIQKEKKKVEDLQSHYQKKLKEQHLHLESVRSSKNAEIDHCREGYEKVKCQLERKIVDVQSDLDLQKQELMLEFNTEMKKREHEFRLQLDEMSTVVLSHELKVKLLTKELSILREKELQLLESLQQAELASEKLQEALNQKEWELKNLSAVKDARIKELEDKLQDLQLRQKKEEETFQRKYERLDHFAREKESSLISMKEAHVEQVQHLEKQIKELHMCTETLQMENRRAQSTQQELLLEKEAMIEKLKQEVDTVKNGWDSYITQISKESVTKDLQIQALKEDEEKLKAQITRCQKDIEKYQQQLVNAVEIERNLEEARVQAELDWQKRCELVEKTQYQHSEELIESLIKAKDQAVAELKEKERKMNKLELLVSTLSWERDKAVNFLKNYGAKLDMGEKVYLVEAVQEFQKQYPSDKIQKLQEQNAELKNVIGQMRKEMESASEQIMPPAHDTPGASGTNKSGAVFTPDYVQSLEDEIRTLKQKIRIIEERLQDESGLKEDMDVPVPAPAVLSENAETQYYKTTGPLRADKVASVETTKRLDAEAAHLDSMVSQLTQKNATIEQLSKEIQTLQHQLSCKMPEDVCPETHVYMLNNKLGEAAMKISQLSLEKQQLIDMGNRLRAELASIEVHKPDVTVQSASNTQVNRVQNHLSALENLQYNLTSQELQFAQYQKTSSLHLKESNTLRAKKDKDKNNISEFLTEQPYHTVTKSGSNENKYLLEHQVNIAPSPVPSSSLAEEDSSLQNVWKLLNIGSSLSLISSQEDNKQVTSAGRKLEQRKLNKEDLSTDPVSLKRQKEITIKSAAAKHKIRGSQNTPKIRNYSVKD</sequence>
<feature type="coiled-coil region" evidence="1">
    <location>
        <begin position="222"/>
        <end position="278"/>
    </location>
</feature>
<feature type="region of interest" description="Disordered" evidence="2">
    <location>
        <begin position="906"/>
        <end position="928"/>
    </location>
</feature>
<evidence type="ECO:0000256" key="1">
    <source>
        <dbReference type="SAM" id="Coils"/>
    </source>
</evidence>
<dbReference type="Xenbase" id="XB-GENE-989899">
    <property type="gene designation" value="ccdc57"/>
</dbReference>
<evidence type="ECO:0000256" key="2">
    <source>
        <dbReference type="SAM" id="MobiDB-lite"/>
    </source>
</evidence>
<keyword evidence="4" id="KW-1185">Reference proteome</keyword>
<feature type="compositionally biased region" description="Basic and acidic residues" evidence="2">
    <location>
        <begin position="876"/>
        <end position="888"/>
    </location>
</feature>
<dbReference type="GO" id="GO:0007099">
    <property type="term" value="P:centriole replication"/>
    <property type="evidence" value="ECO:0000318"/>
    <property type="project" value="GO_Central"/>
</dbReference>
<gene>
    <name evidence="3 5 6 7" type="primary">ccdc57</name>
</gene>
<dbReference type="OMA" id="RNLKHKF"/>
<evidence type="ECO:0000313" key="3">
    <source>
        <dbReference type="Ensembl" id="ENSXETP00000096076"/>
    </source>
</evidence>
<dbReference type="GO" id="GO:0045931">
    <property type="term" value="P:positive regulation of mitotic cell cycle"/>
    <property type="evidence" value="ECO:0000318"/>
    <property type="project" value="GO_Central"/>
</dbReference>
<dbReference type="Bgee" id="ENSXETG00000034430">
    <property type="expression patterns" value="Expressed in testis and 9 other cell types or tissues"/>
</dbReference>
<dbReference type="GO" id="GO:0034451">
    <property type="term" value="C:centriolar satellite"/>
    <property type="evidence" value="ECO:0000318"/>
    <property type="project" value="GO_Central"/>
</dbReference>
<feature type="region of interest" description="Disordered" evidence="2">
    <location>
        <begin position="865"/>
        <end position="894"/>
    </location>
</feature>
<evidence type="ECO:0000313" key="7">
    <source>
        <dbReference type="Xenbase" id="XB-GENE-989899"/>
    </source>
</evidence>
<dbReference type="GO" id="GO:0007020">
    <property type="term" value="P:microtubule nucleation"/>
    <property type="evidence" value="ECO:0000318"/>
    <property type="project" value="GO_Central"/>
</dbReference>